<dbReference type="PANTHER" id="PTHR15574">
    <property type="entry name" value="WD REPEAT DOMAIN-CONTAINING FAMILY"/>
    <property type="match status" value="1"/>
</dbReference>
<sequence length="521" mass="57751">MRNKRARAIGELSTRNFVHRLAASEDFFLRLEFLRKLDKNRGCVNTSLALMTSRLHWDRETGVAKLTFQTGHVSNVFQAKIMPYTDDRSLITCAADGQMNCPSTSSVNGLTYHKGSSVGSPHIFYTCGEDGLIDLRTAAATELFTCRSIDESRATCRNPNLFAVAGSDEYTRLYDVRKYKWDGSTDFGQPTDYFCPSHLIGDDQVGITGLAFSDQSELLVSYNDEFIYLFTQDMGLGPNPVPSSPLSACSEPSEMGLDHSAMSASAMEADEKAIPQVYKGHRNCETVKGVSFFGPKSEYVVSGSDCGRIFIWKKKGGQLVRVMEADKHVVNCIESHPHTTVLASSGIERDFKIWTPKAIDKATLPTNIEQIPKRGLFRLLSFAAFNEDDDYNFFLGGGVEGTDDEEDDSDDEYLDFYDDIHDGDGDYNDDSDNDDGDYDNEDVENGDDDDCNDDGDNDDVTTPQDLMLQLFSLQRQGTSPEQNEENASAVDRELLEFILTFNANSGASSYDGGNGPEDPFC</sequence>
<organism evidence="4 5">
    <name type="scientific">Gossypium mustelinum</name>
    <name type="common">Cotton</name>
    <name type="synonym">Gossypium caicoense</name>
    <dbReference type="NCBI Taxonomy" id="34275"/>
    <lineage>
        <taxon>Eukaryota</taxon>
        <taxon>Viridiplantae</taxon>
        <taxon>Streptophyta</taxon>
        <taxon>Embryophyta</taxon>
        <taxon>Tracheophyta</taxon>
        <taxon>Spermatophyta</taxon>
        <taxon>Magnoliopsida</taxon>
        <taxon>eudicotyledons</taxon>
        <taxon>Gunneridae</taxon>
        <taxon>Pentapetalae</taxon>
        <taxon>rosids</taxon>
        <taxon>malvids</taxon>
        <taxon>Malvales</taxon>
        <taxon>Malvaceae</taxon>
        <taxon>Malvoideae</taxon>
        <taxon>Gossypium</taxon>
    </lineage>
</organism>
<protein>
    <submittedName>
        <fullName evidence="4">Uncharacterized protein</fullName>
    </submittedName>
</protein>
<dbReference type="InterPro" id="IPR015943">
    <property type="entry name" value="WD40/YVTN_repeat-like_dom_sf"/>
</dbReference>
<evidence type="ECO:0000256" key="3">
    <source>
        <dbReference type="SAM" id="MobiDB-lite"/>
    </source>
</evidence>
<proteinExistence type="predicted"/>
<evidence type="ECO:0000256" key="2">
    <source>
        <dbReference type="ARBA" id="ARBA00022737"/>
    </source>
</evidence>
<name>A0A5D2W9A9_GOSMU</name>
<feature type="compositionally biased region" description="Acidic residues" evidence="3">
    <location>
        <begin position="425"/>
        <end position="459"/>
    </location>
</feature>
<dbReference type="EMBL" id="CM017649">
    <property type="protein sequence ID" value="TYI98262.1"/>
    <property type="molecule type" value="Genomic_DNA"/>
</dbReference>
<feature type="region of interest" description="Disordered" evidence="3">
    <location>
        <begin position="396"/>
        <end position="462"/>
    </location>
</feature>
<keyword evidence="1" id="KW-0853">WD repeat</keyword>
<evidence type="ECO:0000256" key="1">
    <source>
        <dbReference type="ARBA" id="ARBA00022574"/>
    </source>
</evidence>
<dbReference type="Gene3D" id="2.130.10.10">
    <property type="entry name" value="YVTN repeat-like/Quinoprotein amine dehydrogenase"/>
    <property type="match status" value="1"/>
</dbReference>
<dbReference type="PANTHER" id="PTHR15574:SF21">
    <property type="entry name" value="DDB1- AND CUL4-ASSOCIATED FACTOR 8"/>
    <property type="match status" value="1"/>
</dbReference>
<keyword evidence="2" id="KW-0677">Repeat</keyword>
<feature type="compositionally biased region" description="Acidic residues" evidence="3">
    <location>
        <begin position="401"/>
        <end position="417"/>
    </location>
</feature>
<keyword evidence="5" id="KW-1185">Reference proteome</keyword>
<dbReference type="AlphaFoldDB" id="A0A5D2W9A9"/>
<dbReference type="GO" id="GO:0005737">
    <property type="term" value="C:cytoplasm"/>
    <property type="evidence" value="ECO:0007669"/>
    <property type="project" value="TreeGrafter"/>
</dbReference>
<dbReference type="Proteomes" id="UP000323597">
    <property type="component" value="Chromosome D01"/>
</dbReference>
<dbReference type="GO" id="GO:0080008">
    <property type="term" value="C:Cul4-RING E3 ubiquitin ligase complex"/>
    <property type="evidence" value="ECO:0007669"/>
    <property type="project" value="TreeGrafter"/>
</dbReference>
<dbReference type="SMART" id="SM00320">
    <property type="entry name" value="WD40"/>
    <property type="match status" value="5"/>
</dbReference>
<dbReference type="SUPFAM" id="SSF50978">
    <property type="entry name" value="WD40 repeat-like"/>
    <property type="match status" value="1"/>
</dbReference>
<dbReference type="InterPro" id="IPR045151">
    <property type="entry name" value="DCAF8"/>
</dbReference>
<gene>
    <name evidence="4" type="ORF">E1A91_D01G200900v1</name>
</gene>
<evidence type="ECO:0000313" key="5">
    <source>
        <dbReference type="Proteomes" id="UP000323597"/>
    </source>
</evidence>
<dbReference type="InterPro" id="IPR001680">
    <property type="entry name" value="WD40_rpt"/>
</dbReference>
<evidence type="ECO:0000313" key="4">
    <source>
        <dbReference type="EMBL" id="TYI98262.1"/>
    </source>
</evidence>
<reference evidence="4 5" key="1">
    <citation type="submission" date="2019-07" db="EMBL/GenBank/DDBJ databases">
        <title>WGS assembly of Gossypium mustelinum.</title>
        <authorList>
            <person name="Chen Z.J."/>
            <person name="Sreedasyam A."/>
            <person name="Ando A."/>
            <person name="Song Q."/>
            <person name="De L."/>
            <person name="Hulse-Kemp A."/>
            <person name="Ding M."/>
            <person name="Ye W."/>
            <person name="Kirkbride R."/>
            <person name="Jenkins J."/>
            <person name="Plott C."/>
            <person name="Lovell J."/>
            <person name="Lin Y.-M."/>
            <person name="Vaughn R."/>
            <person name="Liu B."/>
            <person name="Li W."/>
            <person name="Simpson S."/>
            <person name="Scheffler B."/>
            <person name="Saski C."/>
            <person name="Grover C."/>
            <person name="Hu G."/>
            <person name="Conover J."/>
            <person name="Carlson J."/>
            <person name="Shu S."/>
            <person name="Boston L."/>
            <person name="Williams M."/>
            <person name="Peterson D."/>
            <person name="Mcgee K."/>
            <person name="Jones D."/>
            <person name="Wendel J."/>
            <person name="Stelly D."/>
            <person name="Grimwood J."/>
            <person name="Schmutz J."/>
        </authorList>
    </citation>
    <scope>NUCLEOTIDE SEQUENCE [LARGE SCALE GENOMIC DNA]</scope>
    <source>
        <strain evidence="4">1408120.09</strain>
    </source>
</reference>
<dbReference type="Pfam" id="PF00400">
    <property type="entry name" value="WD40"/>
    <property type="match status" value="2"/>
</dbReference>
<dbReference type="InterPro" id="IPR036322">
    <property type="entry name" value="WD40_repeat_dom_sf"/>
</dbReference>
<accession>A0A5D2W9A9</accession>